<name>A0ABQ9YJY6_9EUKA</name>
<dbReference type="Proteomes" id="UP001281761">
    <property type="component" value="Unassembled WGS sequence"/>
</dbReference>
<evidence type="ECO:0000313" key="1">
    <source>
        <dbReference type="EMBL" id="KAK2964072.1"/>
    </source>
</evidence>
<proteinExistence type="predicted"/>
<accession>A0ABQ9YJY6</accession>
<comment type="caution">
    <text evidence="1">The sequence shown here is derived from an EMBL/GenBank/DDBJ whole genome shotgun (WGS) entry which is preliminary data.</text>
</comment>
<organism evidence="1 2">
    <name type="scientific">Blattamonas nauphoetae</name>
    <dbReference type="NCBI Taxonomy" id="2049346"/>
    <lineage>
        <taxon>Eukaryota</taxon>
        <taxon>Metamonada</taxon>
        <taxon>Preaxostyla</taxon>
        <taxon>Oxymonadida</taxon>
        <taxon>Blattamonas</taxon>
    </lineage>
</organism>
<reference evidence="1 2" key="1">
    <citation type="journal article" date="2022" name="bioRxiv">
        <title>Genomics of Preaxostyla Flagellates Illuminates Evolutionary Transitions and the Path Towards Mitochondrial Loss.</title>
        <authorList>
            <person name="Novak L.V.F."/>
            <person name="Treitli S.C."/>
            <person name="Pyrih J."/>
            <person name="Halakuc P."/>
            <person name="Pipaliya S.V."/>
            <person name="Vacek V."/>
            <person name="Brzon O."/>
            <person name="Soukal P."/>
            <person name="Eme L."/>
            <person name="Dacks J.B."/>
            <person name="Karnkowska A."/>
            <person name="Elias M."/>
            <person name="Hampl V."/>
        </authorList>
    </citation>
    <scope>NUCLEOTIDE SEQUENCE [LARGE SCALE GENOMIC DNA]</scope>
    <source>
        <strain evidence="1">NAU3</strain>
        <tissue evidence="1">Gut</tissue>
    </source>
</reference>
<sequence>MATLNSNRSFSTDSHFPNCSPFLNCNEEERESELDKAYVLRSLVATVTLHPALENSLEAKAVKFLESIVLDDEATADVFLGSQARNPDESLTSFVQSIVVLLSSASLIITTTAMKILKTQIQKHSTKVRLALVKVDLIPQIIITLNPHSLSFTEAVDIHIKLLEIIIHSVWLSTPTSLTQLTIEDHNEQQAVRETVLKQVLVPSEKYIHHLFTNRISITDRELSDEFMDLLSSLLQISPYYQPTMEFVLHMPIFLAIPSCLTFFENGYV</sequence>
<evidence type="ECO:0000313" key="2">
    <source>
        <dbReference type="Proteomes" id="UP001281761"/>
    </source>
</evidence>
<gene>
    <name evidence="1" type="ORF">BLNAU_1153</name>
</gene>
<protein>
    <submittedName>
        <fullName evidence="1">Uncharacterized protein</fullName>
    </submittedName>
</protein>
<dbReference type="EMBL" id="JARBJD010000004">
    <property type="protein sequence ID" value="KAK2964072.1"/>
    <property type="molecule type" value="Genomic_DNA"/>
</dbReference>
<keyword evidence="2" id="KW-1185">Reference proteome</keyword>